<sequence>MFMEKKNGLAYLISKIIITMAIIGALIVAIYVIYPNIKKNLLNHDAPAISEESNPDSETDIGSDQSSVSNNSINEEDDHSSTSNTTPSSTPAPEELLNKLDKSYDPYLLEPSEIAKQIYMDHYEEFSDGSHIQTKRNPSVIEYFAHSLLENPGSYATDPGYDPFPEYAMPYFSQWDQRWGYTEYAGADFGISGCGPTVLTMVYTHLTGDIDMTPKSMGEFATANGYAIDGNGSSWMLMSEGAEKLGLTVETLILHKPVIDEALLAGKPIILVVGPGHFTSQGHFVVIHDIDANGDYLIFDPFNIHNAFRTFSYAELEDQIRNIWAYSY</sequence>
<proteinExistence type="predicted"/>
<feature type="domain" description="Peptidase C39" evidence="3">
    <location>
        <begin position="186"/>
        <end position="327"/>
    </location>
</feature>
<dbReference type="GO" id="GO:0016020">
    <property type="term" value="C:membrane"/>
    <property type="evidence" value="ECO:0007669"/>
    <property type="project" value="InterPro"/>
</dbReference>
<name>A0A2S0KN97_9FIRM</name>
<evidence type="ECO:0000256" key="1">
    <source>
        <dbReference type="SAM" id="MobiDB-lite"/>
    </source>
</evidence>
<dbReference type="GO" id="GO:0006508">
    <property type="term" value="P:proteolysis"/>
    <property type="evidence" value="ECO:0007669"/>
    <property type="project" value="InterPro"/>
</dbReference>
<feature type="compositionally biased region" description="Polar residues" evidence="1">
    <location>
        <begin position="62"/>
        <end position="73"/>
    </location>
</feature>
<gene>
    <name evidence="4" type="ORF">C5Q98_04415</name>
</gene>
<accession>A0A2S0KN97</accession>
<keyword evidence="5" id="KW-1185">Reference proteome</keyword>
<dbReference type="GO" id="GO:0005524">
    <property type="term" value="F:ATP binding"/>
    <property type="evidence" value="ECO:0007669"/>
    <property type="project" value="InterPro"/>
</dbReference>
<dbReference type="KEGG" id="fsa:C5Q98_04415"/>
<organism evidence="4 5">
    <name type="scientific">Fastidiosipila sanguinis</name>
    <dbReference type="NCBI Taxonomy" id="236753"/>
    <lineage>
        <taxon>Bacteria</taxon>
        <taxon>Bacillati</taxon>
        <taxon>Bacillota</taxon>
        <taxon>Clostridia</taxon>
        <taxon>Eubacteriales</taxon>
        <taxon>Oscillospiraceae</taxon>
        <taxon>Fastidiosipila</taxon>
    </lineage>
</organism>
<dbReference type="InterPro" id="IPR039564">
    <property type="entry name" value="Peptidase_C39-like"/>
</dbReference>
<dbReference type="EMBL" id="CP027226">
    <property type="protein sequence ID" value="AVM42506.1"/>
    <property type="molecule type" value="Genomic_DNA"/>
</dbReference>
<reference evidence="5" key="1">
    <citation type="submission" date="2018-02" db="EMBL/GenBank/DDBJ databases">
        <authorList>
            <person name="Holder M.E."/>
            <person name="Ajami N.J."/>
            <person name="Petrosino J.F."/>
        </authorList>
    </citation>
    <scope>NUCLEOTIDE SEQUENCE [LARGE SCALE GENOMIC DNA]</scope>
    <source>
        <strain evidence="5">CCUG 47711</strain>
    </source>
</reference>
<keyword evidence="2" id="KW-0472">Membrane</keyword>
<dbReference type="Pfam" id="PF13529">
    <property type="entry name" value="Peptidase_C39_2"/>
    <property type="match status" value="1"/>
</dbReference>
<evidence type="ECO:0000259" key="3">
    <source>
        <dbReference type="PROSITE" id="PS50990"/>
    </source>
</evidence>
<dbReference type="InterPro" id="IPR005074">
    <property type="entry name" value="Peptidase_C39"/>
</dbReference>
<protein>
    <recommendedName>
        <fullName evidence="3">Peptidase C39 domain-containing protein</fullName>
    </recommendedName>
</protein>
<evidence type="ECO:0000256" key="2">
    <source>
        <dbReference type="SAM" id="Phobius"/>
    </source>
</evidence>
<evidence type="ECO:0000313" key="5">
    <source>
        <dbReference type="Proteomes" id="UP000237947"/>
    </source>
</evidence>
<feature type="compositionally biased region" description="Low complexity" evidence="1">
    <location>
        <begin position="81"/>
        <end position="91"/>
    </location>
</feature>
<dbReference type="PROSITE" id="PS50990">
    <property type="entry name" value="PEPTIDASE_C39"/>
    <property type="match status" value="1"/>
</dbReference>
<dbReference type="AlphaFoldDB" id="A0A2S0KN97"/>
<dbReference type="Gene3D" id="3.90.70.10">
    <property type="entry name" value="Cysteine proteinases"/>
    <property type="match status" value="1"/>
</dbReference>
<evidence type="ECO:0000313" key="4">
    <source>
        <dbReference type="EMBL" id="AVM42506.1"/>
    </source>
</evidence>
<keyword evidence="2" id="KW-1133">Transmembrane helix</keyword>
<feature type="region of interest" description="Disordered" evidence="1">
    <location>
        <begin position="49"/>
        <end position="95"/>
    </location>
</feature>
<dbReference type="GO" id="GO:0008233">
    <property type="term" value="F:peptidase activity"/>
    <property type="evidence" value="ECO:0007669"/>
    <property type="project" value="InterPro"/>
</dbReference>
<feature type="transmembrane region" description="Helical" evidence="2">
    <location>
        <begin position="12"/>
        <end position="34"/>
    </location>
</feature>
<keyword evidence="2" id="KW-0812">Transmembrane</keyword>
<dbReference type="Proteomes" id="UP000237947">
    <property type="component" value="Chromosome"/>
</dbReference>